<keyword evidence="3" id="KW-0255">Endonuclease</keyword>
<sequence length="323" mass="37407">MSNEDNTLNKYCTPKTSETPKRRRSKSSPEENQNKKLQRFKSQNSGLEESFVMENIMDKLNNMLDSKLKILMQELPNKEDFKILGGKLDFIVAENAKLKQEVEELKNRERGLSDIVEHLVNKDKAKNLIFRGLNKKDNEEIVEPIKELCGKVLGVDNVIINRAFEIKNKGGKSMFLAEFNSENIVWEIMRNVKRLKGTGIVIHKDLCNRTRRRRRCLWRVRAKVLELDTMGVVLMRNSYFIYKNKRFTWDMGNGLRCDGKDGLAELEQMIGIRFSANERNWFMNLLHDDVVAKSNAAPSFQEISTVQGMESGKARKTKNGEKE</sequence>
<dbReference type="AlphaFoldDB" id="A0A4P6D7P7"/>
<evidence type="ECO:0000256" key="2">
    <source>
        <dbReference type="SAM" id="MobiDB-lite"/>
    </source>
</evidence>
<keyword evidence="3" id="KW-0808">Transferase</keyword>
<keyword evidence="1" id="KW-0175">Coiled coil</keyword>
<feature type="coiled-coil region" evidence="1">
    <location>
        <begin position="88"/>
        <end position="115"/>
    </location>
</feature>
<dbReference type="GO" id="GO:0004519">
    <property type="term" value="F:endonuclease activity"/>
    <property type="evidence" value="ECO:0007669"/>
    <property type="project" value="UniProtKB-KW"/>
</dbReference>
<keyword evidence="3" id="KW-0378">Hydrolase</keyword>
<keyword evidence="3" id="KW-0548">Nucleotidyltransferase</keyword>
<accession>A0A4P6D7P7</accession>
<dbReference type="EMBL" id="GHKJ01000538">
    <property type="protein sequence ID" value="MOY45568.1"/>
    <property type="molecule type" value="Transcribed_RNA"/>
</dbReference>
<evidence type="ECO:0000256" key="1">
    <source>
        <dbReference type="SAM" id="Coils"/>
    </source>
</evidence>
<keyword evidence="3" id="KW-0695">RNA-directed DNA polymerase</keyword>
<protein>
    <submittedName>
        <fullName evidence="3">Putative endonuclease-reverse transcriptase panstrongylus lignarius</fullName>
    </submittedName>
</protein>
<keyword evidence="3" id="KW-0540">Nuclease</keyword>
<feature type="compositionally biased region" description="Polar residues" evidence="2">
    <location>
        <begin position="1"/>
        <end position="17"/>
    </location>
</feature>
<reference evidence="3" key="1">
    <citation type="submission" date="2019-04" db="EMBL/GenBank/DDBJ databases">
        <title>Analysis of the testis transcriptome of the Chagas disease vector Rhodnius prolixus.</title>
        <authorList>
            <person name="Cesar J."/>
            <person name="Ribeiro J.M."/>
            <person name="Pereira M.H."/>
            <person name="Araujo R.N."/>
            <person name="Gontijo N.F."/>
            <person name="Pessoa G."/>
            <person name="Sant'Anna M.V."/>
            <person name="Sorgine M.H."/>
            <person name="Majerowicz D."/>
            <person name="Carvalho A.B."/>
            <person name="Braz G."/>
            <person name="Mesquita R."/>
            <person name="Lagerblad P.O."/>
            <person name="Koerich L.B."/>
        </authorList>
    </citation>
    <scope>NUCLEOTIDE SEQUENCE</scope>
</reference>
<organism evidence="3">
    <name type="scientific">Rhodnius prolixus</name>
    <name type="common">Triatomid bug</name>
    <dbReference type="NCBI Taxonomy" id="13249"/>
    <lineage>
        <taxon>Eukaryota</taxon>
        <taxon>Metazoa</taxon>
        <taxon>Ecdysozoa</taxon>
        <taxon>Arthropoda</taxon>
        <taxon>Hexapoda</taxon>
        <taxon>Insecta</taxon>
        <taxon>Pterygota</taxon>
        <taxon>Neoptera</taxon>
        <taxon>Paraneoptera</taxon>
        <taxon>Hemiptera</taxon>
        <taxon>Heteroptera</taxon>
        <taxon>Panheteroptera</taxon>
        <taxon>Cimicomorpha</taxon>
        <taxon>Reduviidae</taxon>
        <taxon>Triatominae</taxon>
        <taxon>Rhodnius</taxon>
    </lineage>
</organism>
<name>A0A4P6D7P7_RHOPR</name>
<feature type="region of interest" description="Disordered" evidence="2">
    <location>
        <begin position="1"/>
        <end position="43"/>
    </location>
</feature>
<evidence type="ECO:0000313" key="3">
    <source>
        <dbReference type="EMBL" id="MOY45568.1"/>
    </source>
</evidence>
<proteinExistence type="predicted"/>
<dbReference type="VEuPathDB" id="VectorBase:RPRC008909"/>
<dbReference type="GO" id="GO:0003964">
    <property type="term" value="F:RNA-directed DNA polymerase activity"/>
    <property type="evidence" value="ECO:0007669"/>
    <property type="project" value="UniProtKB-KW"/>
</dbReference>